<gene>
    <name evidence="2" type="ORF">SAMCFNEI73_Ch2269</name>
</gene>
<feature type="compositionally biased region" description="Acidic residues" evidence="1">
    <location>
        <begin position="78"/>
        <end position="99"/>
    </location>
</feature>
<proteinExistence type="predicted"/>
<dbReference type="EMBL" id="CP013107">
    <property type="protein sequence ID" value="APG91552.1"/>
    <property type="molecule type" value="Genomic_DNA"/>
</dbReference>
<dbReference type="STRING" id="194963.SAMCFNEI73_Ch2269"/>
<dbReference type="Proteomes" id="UP000182306">
    <property type="component" value="Chromosome"/>
</dbReference>
<accession>A0A1L3LN73</accession>
<reference evidence="2 3" key="1">
    <citation type="submission" date="2015-10" db="EMBL/GenBank/DDBJ databases">
        <title>Genomic differences between typical nodule nitrogen-fixing rhizobial strains and those coming from bean seeds.</title>
        <authorList>
            <person name="Peralta H."/>
            <person name="Aguilar-Vera A."/>
            <person name="Diaz R."/>
            <person name="Mora Y."/>
            <person name="Martinez-Batallar G."/>
            <person name="Salazar E."/>
            <person name="Vargas-Lagunas C."/>
            <person name="Encarnacion S."/>
            <person name="Girard L."/>
            <person name="Mora J."/>
        </authorList>
    </citation>
    <scope>NUCLEOTIDE SEQUENCE [LARGE SCALE GENOMIC DNA]</scope>
    <source>
        <strain evidence="2 3">CFNEI 73</strain>
    </source>
</reference>
<dbReference type="KEGG" id="same:SAMCFNEI73_Ch2269"/>
<dbReference type="AlphaFoldDB" id="A0A1L3LN73"/>
<keyword evidence="3" id="KW-1185">Reference proteome</keyword>
<evidence type="ECO:0000313" key="3">
    <source>
        <dbReference type="Proteomes" id="UP000182306"/>
    </source>
</evidence>
<organism evidence="2 3">
    <name type="scientific">Sinorhizobium americanum</name>
    <dbReference type="NCBI Taxonomy" id="194963"/>
    <lineage>
        <taxon>Bacteria</taxon>
        <taxon>Pseudomonadati</taxon>
        <taxon>Pseudomonadota</taxon>
        <taxon>Alphaproteobacteria</taxon>
        <taxon>Hyphomicrobiales</taxon>
        <taxon>Rhizobiaceae</taxon>
        <taxon>Sinorhizobium/Ensifer group</taxon>
        <taxon>Sinorhizobium</taxon>
    </lineage>
</organism>
<feature type="region of interest" description="Disordered" evidence="1">
    <location>
        <begin position="294"/>
        <end position="335"/>
    </location>
</feature>
<sequence>MWEGEKQHLRAKILSRGLSMMNDSGNPPFGGSKSVVGSREPASFDKLDFREPHEAKLPDEDEEGRDRDTIDDVHEPDDPAGEGDEPILADEEDATDEAENIVSLEGGEEVPLEELKLGYMRNRDYRHKTQGFANRERMLESMSSGVAATANTLAKLIAAQIPQEPPEELRFHDPEAYHRQWALHQAGVEQLARVMALGEGPAAVAAELQAAASEDRLEAENAKLLEAFPQTGQAEGRQAFFADAFEAARELGFSDEEVREVVDHRLFKLAHYARLGLLAERARAKALQKVAVAPATAPRMKARNQAQRQQRESREAMQRLARSGSIRDAMAVDFE</sequence>
<protein>
    <submittedName>
        <fullName evidence="2">Uncharacterized protein</fullName>
    </submittedName>
</protein>
<evidence type="ECO:0000313" key="2">
    <source>
        <dbReference type="EMBL" id="APG91552.1"/>
    </source>
</evidence>
<feature type="compositionally biased region" description="Basic and acidic residues" evidence="1">
    <location>
        <begin position="42"/>
        <end position="77"/>
    </location>
</feature>
<feature type="region of interest" description="Disordered" evidence="1">
    <location>
        <begin position="1"/>
        <end position="107"/>
    </location>
</feature>
<name>A0A1L3LN73_9HYPH</name>
<evidence type="ECO:0000256" key="1">
    <source>
        <dbReference type="SAM" id="MobiDB-lite"/>
    </source>
</evidence>